<keyword evidence="2" id="KW-0472">Membrane</keyword>
<comment type="caution">
    <text evidence="3">The sequence shown here is derived from an EMBL/GenBank/DDBJ whole genome shotgun (WGS) entry which is preliminary data.</text>
</comment>
<dbReference type="AlphaFoldDB" id="A0A8H9I2Y1"/>
<proteinExistence type="predicted"/>
<protein>
    <submittedName>
        <fullName evidence="3">Uncharacterized protein</fullName>
    </submittedName>
</protein>
<feature type="region of interest" description="Disordered" evidence="1">
    <location>
        <begin position="1"/>
        <end position="64"/>
    </location>
</feature>
<reference evidence="3" key="2">
    <citation type="submission" date="2020-09" db="EMBL/GenBank/DDBJ databases">
        <authorList>
            <person name="Sun Q."/>
            <person name="Ohkuma M."/>
        </authorList>
    </citation>
    <scope>NUCLEOTIDE SEQUENCE</scope>
    <source>
        <strain evidence="3">JCM 4434</strain>
    </source>
</reference>
<evidence type="ECO:0000256" key="1">
    <source>
        <dbReference type="SAM" id="MobiDB-lite"/>
    </source>
</evidence>
<sequence length="139" mass="15105">MTSGRRVHEGRASGFGSGLSKSERGRRTGVTTRTTRARTRGRVDPCASRPITQRRPRGTCKDPLMQRGADEARKRHWAAGIPLAVLGICLLGSAVHLEKQGHDFESCAVHAMATIIQTVQEGKRSNQNRSATALSTWSA</sequence>
<evidence type="ECO:0000256" key="2">
    <source>
        <dbReference type="SAM" id="Phobius"/>
    </source>
</evidence>
<feature type="transmembrane region" description="Helical" evidence="2">
    <location>
        <begin position="77"/>
        <end position="97"/>
    </location>
</feature>
<keyword evidence="2" id="KW-0812">Transmembrane</keyword>
<evidence type="ECO:0000313" key="4">
    <source>
        <dbReference type="Proteomes" id="UP000610124"/>
    </source>
</evidence>
<gene>
    <name evidence="3" type="ORF">GCM10010502_64470</name>
</gene>
<feature type="compositionally biased region" description="Basic and acidic residues" evidence="1">
    <location>
        <begin position="1"/>
        <end position="11"/>
    </location>
</feature>
<reference evidence="3" key="1">
    <citation type="journal article" date="2014" name="Int. J. Syst. Evol. Microbiol.">
        <title>Complete genome sequence of Corynebacterium casei LMG S-19264T (=DSM 44701T), isolated from a smear-ripened cheese.</title>
        <authorList>
            <consortium name="US DOE Joint Genome Institute (JGI-PGF)"/>
            <person name="Walter F."/>
            <person name="Albersmeier A."/>
            <person name="Kalinowski J."/>
            <person name="Ruckert C."/>
        </authorList>
    </citation>
    <scope>NUCLEOTIDE SEQUENCE</scope>
    <source>
        <strain evidence="3">JCM 4434</strain>
    </source>
</reference>
<organism evidence="3 4">
    <name type="scientific">Kitasatospora aureofaciens</name>
    <name type="common">Streptomyces aureofaciens</name>
    <dbReference type="NCBI Taxonomy" id="1894"/>
    <lineage>
        <taxon>Bacteria</taxon>
        <taxon>Bacillati</taxon>
        <taxon>Actinomycetota</taxon>
        <taxon>Actinomycetes</taxon>
        <taxon>Kitasatosporales</taxon>
        <taxon>Streptomycetaceae</taxon>
        <taxon>Kitasatospora</taxon>
    </lineage>
</organism>
<dbReference type="EMBL" id="BMUB01000025">
    <property type="protein sequence ID" value="GGV01062.1"/>
    <property type="molecule type" value="Genomic_DNA"/>
</dbReference>
<evidence type="ECO:0000313" key="3">
    <source>
        <dbReference type="EMBL" id="GGV01062.1"/>
    </source>
</evidence>
<dbReference type="Proteomes" id="UP000610124">
    <property type="component" value="Unassembled WGS sequence"/>
</dbReference>
<accession>A0A8H9I2Y1</accession>
<keyword evidence="2" id="KW-1133">Transmembrane helix</keyword>
<name>A0A8H9I2Y1_KITAU</name>